<protein>
    <submittedName>
        <fullName evidence="1">Uncharacterized protein</fullName>
    </submittedName>
</protein>
<organism evidence="1">
    <name type="scientific">marine sediment metagenome</name>
    <dbReference type="NCBI Taxonomy" id="412755"/>
    <lineage>
        <taxon>unclassified sequences</taxon>
        <taxon>metagenomes</taxon>
        <taxon>ecological metagenomes</taxon>
    </lineage>
</organism>
<gene>
    <name evidence="1" type="ORF">S12H4_13342</name>
</gene>
<feature type="non-terminal residue" evidence="1">
    <location>
        <position position="1"/>
    </location>
</feature>
<dbReference type="EMBL" id="BARW01006356">
    <property type="protein sequence ID" value="GAI74751.1"/>
    <property type="molecule type" value="Genomic_DNA"/>
</dbReference>
<evidence type="ECO:0000313" key="1">
    <source>
        <dbReference type="EMBL" id="GAI74751.1"/>
    </source>
</evidence>
<name>X1S6K4_9ZZZZ</name>
<dbReference type="AlphaFoldDB" id="X1S6K4"/>
<proteinExistence type="predicted"/>
<comment type="caution">
    <text evidence="1">The sequence shown here is derived from an EMBL/GenBank/DDBJ whole genome shotgun (WGS) entry which is preliminary data.</text>
</comment>
<sequence>IQEVKITKLVYYESILTREGPVYKPIQEITLKSG</sequence>
<accession>X1S6K4</accession>
<reference evidence="1" key="1">
    <citation type="journal article" date="2014" name="Front. Microbiol.">
        <title>High frequency of phylogenetically diverse reductive dehalogenase-homologous genes in deep subseafloor sedimentary metagenomes.</title>
        <authorList>
            <person name="Kawai M."/>
            <person name="Futagami T."/>
            <person name="Toyoda A."/>
            <person name="Takaki Y."/>
            <person name="Nishi S."/>
            <person name="Hori S."/>
            <person name="Arai W."/>
            <person name="Tsubouchi T."/>
            <person name="Morono Y."/>
            <person name="Uchiyama I."/>
            <person name="Ito T."/>
            <person name="Fujiyama A."/>
            <person name="Inagaki F."/>
            <person name="Takami H."/>
        </authorList>
    </citation>
    <scope>NUCLEOTIDE SEQUENCE</scope>
    <source>
        <strain evidence="1">Expedition CK06-06</strain>
    </source>
</reference>